<gene>
    <name evidence="1" type="ORF">A3J59_04790</name>
</gene>
<proteinExistence type="predicted"/>
<dbReference type="EMBL" id="MHIL01000035">
    <property type="protein sequence ID" value="OGY50104.1"/>
    <property type="molecule type" value="Genomic_DNA"/>
</dbReference>
<protein>
    <submittedName>
        <fullName evidence="1">Uncharacterized protein</fullName>
    </submittedName>
</protein>
<evidence type="ECO:0000313" key="1">
    <source>
        <dbReference type="EMBL" id="OGY50104.1"/>
    </source>
</evidence>
<reference evidence="1 2" key="1">
    <citation type="journal article" date="2016" name="Nat. Commun.">
        <title>Thousands of microbial genomes shed light on interconnected biogeochemical processes in an aquifer system.</title>
        <authorList>
            <person name="Anantharaman K."/>
            <person name="Brown C.T."/>
            <person name="Hug L.A."/>
            <person name="Sharon I."/>
            <person name="Castelle C.J."/>
            <person name="Probst A.J."/>
            <person name="Thomas B.C."/>
            <person name="Singh A."/>
            <person name="Wilkins M.J."/>
            <person name="Karaoz U."/>
            <person name="Brodie E.L."/>
            <person name="Williams K.H."/>
            <person name="Hubbard S.S."/>
            <person name="Banfield J.F."/>
        </authorList>
    </citation>
    <scope>NUCLEOTIDE SEQUENCE [LARGE SCALE GENOMIC DNA]</scope>
</reference>
<accession>A0A1G1YD12</accession>
<organism evidence="1 2">
    <name type="scientific">Candidatus Buchananbacteria bacterium RIFCSPHIGHO2_02_FULL_56_16</name>
    <dbReference type="NCBI Taxonomy" id="1797542"/>
    <lineage>
        <taxon>Bacteria</taxon>
        <taxon>Candidatus Buchananiibacteriota</taxon>
    </lineage>
</organism>
<dbReference type="Proteomes" id="UP000177310">
    <property type="component" value="Unassembled WGS sequence"/>
</dbReference>
<evidence type="ECO:0000313" key="2">
    <source>
        <dbReference type="Proteomes" id="UP000177310"/>
    </source>
</evidence>
<sequence length="79" mass="9222">MTLAPKQFEEILERVVVQRIESKMATKAQVDDLTASVENLAHKVQSYLDEQWNFHLHDAHPRLEARVERLEKKLGLENV</sequence>
<dbReference type="AlphaFoldDB" id="A0A1G1YD12"/>
<comment type="caution">
    <text evidence="1">The sequence shown here is derived from an EMBL/GenBank/DDBJ whole genome shotgun (WGS) entry which is preliminary data.</text>
</comment>
<name>A0A1G1YD12_9BACT</name>